<feature type="transmembrane region" description="Helical" evidence="1">
    <location>
        <begin position="50"/>
        <end position="68"/>
    </location>
</feature>
<keyword evidence="1" id="KW-0472">Membrane</keyword>
<dbReference type="EMBL" id="FUWZ01000001">
    <property type="protein sequence ID" value="SJZ42687.1"/>
    <property type="molecule type" value="Genomic_DNA"/>
</dbReference>
<dbReference type="RefSeq" id="WP_143312716.1">
    <property type="nucleotide sequence ID" value="NZ_FUWZ01000001.1"/>
</dbReference>
<feature type="transmembrane region" description="Helical" evidence="1">
    <location>
        <begin position="25"/>
        <end position="44"/>
    </location>
</feature>
<keyword evidence="1" id="KW-1133">Transmembrane helix</keyword>
<evidence type="ECO:0000256" key="1">
    <source>
        <dbReference type="SAM" id="Phobius"/>
    </source>
</evidence>
<proteinExistence type="predicted"/>
<dbReference type="AlphaFoldDB" id="A0A1T4KJY8"/>
<evidence type="ECO:0000313" key="2">
    <source>
        <dbReference type="EMBL" id="SJZ42687.1"/>
    </source>
</evidence>
<organism evidence="2 3">
    <name type="scientific">Chitinophaga eiseniae</name>
    <dbReference type="NCBI Taxonomy" id="634771"/>
    <lineage>
        <taxon>Bacteria</taxon>
        <taxon>Pseudomonadati</taxon>
        <taxon>Bacteroidota</taxon>
        <taxon>Chitinophagia</taxon>
        <taxon>Chitinophagales</taxon>
        <taxon>Chitinophagaceae</taxon>
        <taxon>Chitinophaga</taxon>
    </lineage>
</organism>
<gene>
    <name evidence="2" type="ORF">SAMN04488128_101162</name>
</gene>
<dbReference type="Proteomes" id="UP000190367">
    <property type="component" value="Unassembled WGS sequence"/>
</dbReference>
<keyword evidence="3" id="KW-1185">Reference proteome</keyword>
<dbReference type="OrthoDB" id="1249607at2"/>
<sequence>MHLPLTTAAACQPLNKIRKNMREEGGLQVIGLCFLSMLPRIFTLSPMATIGYYSLYAVLVAICGYYLYKFYRFYQQLSTADLSTREHLYSTYYEIKVHIEMYRSYTYIILVMMLGFATLYGLIDAPFLLKRIEEKLRINAVLGIAAFFVTVVTLLAVATECTLESYYGKYLKEIRRQITDLTTDEK</sequence>
<dbReference type="STRING" id="634771.SAMN04488128_101162"/>
<accession>A0A1T4KJY8</accession>
<feature type="transmembrane region" description="Helical" evidence="1">
    <location>
        <begin position="105"/>
        <end position="123"/>
    </location>
</feature>
<keyword evidence="1" id="KW-0812">Transmembrane</keyword>
<name>A0A1T4KJY8_9BACT</name>
<protein>
    <submittedName>
        <fullName evidence="2">Uncharacterized protein</fullName>
    </submittedName>
</protein>
<feature type="transmembrane region" description="Helical" evidence="1">
    <location>
        <begin position="143"/>
        <end position="167"/>
    </location>
</feature>
<evidence type="ECO:0000313" key="3">
    <source>
        <dbReference type="Proteomes" id="UP000190367"/>
    </source>
</evidence>
<reference evidence="3" key="1">
    <citation type="submission" date="2017-02" db="EMBL/GenBank/DDBJ databases">
        <authorList>
            <person name="Varghese N."/>
            <person name="Submissions S."/>
        </authorList>
    </citation>
    <scope>NUCLEOTIDE SEQUENCE [LARGE SCALE GENOMIC DNA]</scope>
    <source>
        <strain evidence="3">DSM 22224</strain>
    </source>
</reference>